<evidence type="ECO:0000256" key="7">
    <source>
        <dbReference type="ARBA" id="ARBA00034808"/>
    </source>
</evidence>
<keyword evidence="5" id="KW-0413">Isomerase</keyword>
<evidence type="ECO:0000256" key="3">
    <source>
        <dbReference type="ARBA" id="ARBA00022806"/>
    </source>
</evidence>
<gene>
    <name evidence="11" type="ORF">ACJDT4_00830</name>
</gene>
<dbReference type="Gene3D" id="3.40.50.300">
    <property type="entry name" value="P-loop containing nucleotide triphosphate hydrolases"/>
    <property type="match status" value="3"/>
</dbReference>
<dbReference type="InterPro" id="IPR014017">
    <property type="entry name" value="DNA_helicase_UvrD-like_C"/>
</dbReference>
<evidence type="ECO:0000256" key="1">
    <source>
        <dbReference type="ARBA" id="ARBA00022741"/>
    </source>
</evidence>
<proteinExistence type="predicted"/>
<dbReference type="Pfam" id="PF13361">
    <property type="entry name" value="UvrD_C"/>
    <property type="match status" value="1"/>
</dbReference>
<evidence type="ECO:0000256" key="2">
    <source>
        <dbReference type="ARBA" id="ARBA00022801"/>
    </source>
</evidence>
<comment type="catalytic activity">
    <reaction evidence="8">
        <text>ATP + H2O = ADP + phosphate + H(+)</text>
        <dbReference type="Rhea" id="RHEA:13065"/>
        <dbReference type="ChEBI" id="CHEBI:15377"/>
        <dbReference type="ChEBI" id="CHEBI:15378"/>
        <dbReference type="ChEBI" id="CHEBI:30616"/>
        <dbReference type="ChEBI" id="CHEBI:43474"/>
        <dbReference type="ChEBI" id="CHEBI:456216"/>
        <dbReference type="EC" id="5.6.2.4"/>
    </reaction>
</comment>
<dbReference type="SUPFAM" id="SSF52540">
    <property type="entry name" value="P-loop containing nucleoside triphosphate hydrolases"/>
    <property type="match status" value="1"/>
</dbReference>
<organism evidence="11 12">
    <name type="scientific">Clostridium neuense</name>
    <dbReference type="NCBI Taxonomy" id="1728934"/>
    <lineage>
        <taxon>Bacteria</taxon>
        <taxon>Bacillati</taxon>
        <taxon>Bacillota</taxon>
        <taxon>Clostridia</taxon>
        <taxon>Eubacteriales</taxon>
        <taxon>Clostridiaceae</taxon>
        <taxon>Clostridium</taxon>
    </lineage>
</organism>
<evidence type="ECO:0000256" key="5">
    <source>
        <dbReference type="ARBA" id="ARBA00023235"/>
    </source>
</evidence>
<evidence type="ECO:0000256" key="4">
    <source>
        <dbReference type="ARBA" id="ARBA00022840"/>
    </source>
</evidence>
<feature type="domain" description="UvrD-like helicase ATP-binding" evidence="10">
    <location>
        <begin position="216"/>
        <end position="576"/>
    </location>
</feature>
<protein>
    <recommendedName>
        <fullName evidence="7">DNA 3'-5' helicase</fullName>
        <ecNumber evidence="7">5.6.2.4</ecNumber>
    </recommendedName>
</protein>
<evidence type="ECO:0000313" key="12">
    <source>
        <dbReference type="Proteomes" id="UP001623592"/>
    </source>
</evidence>
<dbReference type="InterPro" id="IPR027417">
    <property type="entry name" value="P-loop_NTPase"/>
</dbReference>
<dbReference type="PROSITE" id="PS51198">
    <property type="entry name" value="UVRD_HELICASE_ATP_BIND"/>
    <property type="match status" value="1"/>
</dbReference>
<dbReference type="PANTHER" id="PTHR11070">
    <property type="entry name" value="UVRD / RECB / PCRA DNA HELICASE FAMILY MEMBER"/>
    <property type="match status" value="1"/>
</dbReference>
<dbReference type="RefSeq" id="WP_406785628.1">
    <property type="nucleotide sequence ID" value="NZ_JBJIAA010000001.1"/>
</dbReference>
<keyword evidence="3 9" id="KW-0347">Helicase</keyword>
<dbReference type="EMBL" id="JBJIAA010000001">
    <property type="protein sequence ID" value="MFL0248950.1"/>
    <property type="molecule type" value="Genomic_DNA"/>
</dbReference>
<feature type="binding site" evidence="9">
    <location>
        <begin position="237"/>
        <end position="244"/>
    </location>
    <ligand>
        <name>ATP</name>
        <dbReference type="ChEBI" id="CHEBI:30616"/>
    </ligand>
</feature>
<keyword evidence="2 9" id="KW-0378">Hydrolase</keyword>
<keyword evidence="1 9" id="KW-0547">Nucleotide-binding</keyword>
<reference evidence="11 12" key="1">
    <citation type="submission" date="2024-11" db="EMBL/GenBank/DDBJ databases">
        <authorList>
            <person name="Heng Y.C."/>
            <person name="Lim A.C.H."/>
            <person name="Lee J.K.Y."/>
            <person name="Kittelmann S."/>
        </authorList>
    </citation>
    <scope>NUCLEOTIDE SEQUENCE [LARGE SCALE GENOMIC DNA]</scope>
    <source>
        <strain evidence="11 12">WILCCON 0114</strain>
    </source>
</reference>
<dbReference type="EC" id="5.6.2.4" evidence="7"/>
<dbReference type="InterPro" id="IPR014016">
    <property type="entry name" value="UvrD-like_ATP-bd"/>
</dbReference>
<dbReference type="InterPro" id="IPR000212">
    <property type="entry name" value="DNA_helicase_UvrD/REP"/>
</dbReference>
<evidence type="ECO:0000256" key="9">
    <source>
        <dbReference type="PROSITE-ProRule" id="PRU00560"/>
    </source>
</evidence>
<evidence type="ECO:0000313" key="11">
    <source>
        <dbReference type="EMBL" id="MFL0248950.1"/>
    </source>
</evidence>
<evidence type="ECO:0000259" key="10">
    <source>
        <dbReference type="PROSITE" id="PS51198"/>
    </source>
</evidence>
<comment type="catalytic activity">
    <reaction evidence="6">
        <text>Couples ATP hydrolysis with the unwinding of duplex DNA by translocating in the 3'-5' direction.</text>
        <dbReference type="EC" id="5.6.2.4"/>
    </reaction>
</comment>
<evidence type="ECO:0000256" key="6">
    <source>
        <dbReference type="ARBA" id="ARBA00034617"/>
    </source>
</evidence>
<sequence>MEREGRRDINTIVKDKEKEQEFLEEADKLKGVIEIINREILNYVKKRKDVSKYIVEARKKNIEQFEDDEDKIIEYFDHERYVKEETFRIIDKRLKEFTVLLSSPYFGRVDFNDEEYGEDRIYIGRFGITVEGSFAPLIVDWRAPVASLFYTASLGSAKYASPEGDVAVDILKKRQYVIKKGDLKGLFDSEVDVKDDILQMVLSENSGSKLRDIVMTIQAEQDKIIRQPRNKIVVVNGTAGSGKTTIALHRVAYLLYNYRKVLQDKVLILGPNQIFMEYIKEVLPTLGEEGISQETFVDFALDMLDLDTGDIMSTKNYMEFILSGNKEFIEQTRHKLSDDYIKELDQILKALNSRYEKGMSSVNYYDKEVISEAEIKELFNKYYKDMPLYRRNKKIKRIIFAKLKDARDERVRAIEKEYKELIKSSTEEELKLNRNQMAYKRKLKIREAVEMVMKIKKELTFLNKEDVLEVYKTINGEKMYTVDDLAPLLYLRIKLEGIKMKREIKHVVIDEAQDYSKLQFIVIKEITKCLGMTVVGDSNQRLIPLASDKVPMEELLQVFNEMEGELFKLNKSYRSTAEIMKYANKFLNNEGIVPLVRKGEKVEKIAVESDEKFASIVEEQIINMKNSGLETIGIICRNIDETKHFGNVLKNVQYVKVIDRENLIYSGGEVVIPSYLAKGLEFDGVIMVNTGKYDEEDKVSYVMATRALHKLCDVYINYSWDEIMS</sequence>
<keyword evidence="4 9" id="KW-0067">ATP-binding</keyword>
<name>A0ABW8T969_9CLOT</name>
<comment type="caution">
    <text evidence="11">The sequence shown here is derived from an EMBL/GenBank/DDBJ whole genome shotgun (WGS) entry which is preliminary data.</text>
</comment>
<dbReference type="PANTHER" id="PTHR11070:SF17">
    <property type="entry name" value="DNA HELICASE IV"/>
    <property type="match status" value="1"/>
</dbReference>
<keyword evidence="12" id="KW-1185">Reference proteome</keyword>
<accession>A0ABW8T969</accession>
<dbReference type="Proteomes" id="UP001623592">
    <property type="component" value="Unassembled WGS sequence"/>
</dbReference>
<evidence type="ECO:0000256" key="8">
    <source>
        <dbReference type="ARBA" id="ARBA00048988"/>
    </source>
</evidence>
<dbReference type="Pfam" id="PF00580">
    <property type="entry name" value="UvrD-helicase"/>
    <property type="match status" value="1"/>
</dbReference>